<accession>A0ABR9LQZ0</accession>
<sequence length="226" mass="24261">MAATVRVIAVGQGPFGARVADRLRDRPPGARFTADGLDARFTAGDLDAVFAAGAQVVVVALWRPAPGLCERADELAHATGTAWLPVVMEDASIVVGPLVRPGSGPCFRCFADRRVQHDPRWHRTRARYAAYDSDPALGPAGFRPRHADVAATAARLLLRPAGDGPGRAARDAARDAAGAVITLSVPGLSVSRDRVVACHGCDRCGRQRPVRDLRRLLRLEEWRIPQ</sequence>
<evidence type="ECO:0000313" key="2">
    <source>
        <dbReference type="Proteomes" id="UP000633509"/>
    </source>
</evidence>
<dbReference type="EMBL" id="JADBEK010000001">
    <property type="protein sequence ID" value="MBE1583071.1"/>
    <property type="molecule type" value="Genomic_DNA"/>
</dbReference>
<proteinExistence type="predicted"/>
<dbReference type="RefSeq" id="WP_192784234.1">
    <property type="nucleotide sequence ID" value="NZ_JADBEK010000001.1"/>
</dbReference>
<comment type="caution">
    <text evidence="1">The sequence shown here is derived from an EMBL/GenBank/DDBJ whole genome shotgun (WGS) entry which is preliminary data.</text>
</comment>
<name>A0ABR9LQZ0_9ACTN</name>
<reference evidence="1 2" key="1">
    <citation type="submission" date="2020-10" db="EMBL/GenBank/DDBJ databases">
        <title>Sequencing the genomes of 1000 actinobacteria strains.</title>
        <authorList>
            <person name="Klenk H.-P."/>
        </authorList>
    </citation>
    <scope>NUCLEOTIDE SEQUENCE [LARGE SCALE GENOMIC DNA]</scope>
    <source>
        <strain evidence="1 2">DSM 43173</strain>
    </source>
</reference>
<evidence type="ECO:0000313" key="1">
    <source>
        <dbReference type="EMBL" id="MBE1583071.1"/>
    </source>
</evidence>
<dbReference type="Gene3D" id="3.40.50.720">
    <property type="entry name" value="NAD(P)-binding Rossmann-like Domain"/>
    <property type="match status" value="1"/>
</dbReference>
<dbReference type="Proteomes" id="UP000633509">
    <property type="component" value="Unassembled WGS sequence"/>
</dbReference>
<protein>
    <submittedName>
        <fullName evidence="1">Bacteriocin biosynthesis cyclodehydratase domain-containing protein</fullName>
    </submittedName>
</protein>
<dbReference type="NCBIfam" id="TIGR03882">
    <property type="entry name" value="cyclo_dehyd_2"/>
    <property type="match status" value="1"/>
</dbReference>
<gene>
    <name evidence="1" type="ORF">H4W80_001329</name>
</gene>
<organism evidence="1 2">
    <name type="scientific">Nonomuraea angiospora</name>
    <dbReference type="NCBI Taxonomy" id="46172"/>
    <lineage>
        <taxon>Bacteria</taxon>
        <taxon>Bacillati</taxon>
        <taxon>Actinomycetota</taxon>
        <taxon>Actinomycetes</taxon>
        <taxon>Streptosporangiales</taxon>
        <taxon>Streptosporangiaceae</taxon>
        <taxon>Nonomuraea</taxon>
    </lineage>
</organism>
<dbReference type="InterPro" id="IPR022291">
    <property type="entry name" value="Bacteriocin_synth_cyclodeHase"/>
</dbReference>
<keyword evidence="2" id="KW-1185">Reference proteome</keyword>